<gene>
    <name evidence="1" type="ORF">BDP55DRAFT_683764</name>
</gene>
<evidence type="ECO:0008006" key="3">
    <source>
        <dbReference type="Google" id="ProtNLM"/>
    </source>
</evidence>
<dbReference type="EMBL" id="JAHMHR010000079">
    <property type="protein sequence ID" value="KAK1658084.1"/>
    <property type="molecule type" value="Genomic_DNA"/>
</dbReference>
<evidence type="ECO:0000313" key="2">
    <source>
        <dbReference type="Proteomes" id="UP001224890"/>
    </source>
</evidence>
<accession>A0AAJ0ER02</accession>
<dbReference type="RefSeq" id="XP_060422848.1">
    <property type="nucleotide sequence ID" value="XM_060576358.1"/>
</dbReference>
<sequence length="152" mass="17126">MARLVHQVVALEKVMLKLIQSYTKAQDLFEVLAKNKLSSQSLDRLRAASNRSRVLLTTAHRSVMSACCVRNFHGWAWKHLGKRPLLPVTDRTCHGSRVTIYRAVVGGWIAQKFKLGSQTIRRCLQRVAFSTTARETRPLLDAKLPRYAGAAV</sequence>
<reference evidence="1" key="1">
    <citation type="submission" date="2021-06" db="EMBL/GenBank/DDBJ databases">
        <title>Comparative genomics, transcriptomics and evolutionary studies reveal genomic signatures of adaptation to plant cell wall in hemibiotrophic fungi.</title>
        <authorList>
            <consortium name="DOE Joint Genome Institute"/>
            <person name="Baroncelli R."/>
            <person name="Diaz J.F."/>
            <person name="Benocci T."/>
            <person name="Peng M."/>
            <person name="Battaglia E."/>
            <person name="Haridas S."/>
            <person name="Andreopoulos W."/>
            <person name="Labutti K."/>
            <person name="Pangilinan J."/>
            <person name="Floch G.L."/>
            <person name="Makela M.R."/>
            <person name="Henrissat B."/>
            <person name="Grigoriev I.V."/>
            <person name="Crouch J.A."/>
            <person name="De Vries R.P."/>
            <person name="Sukno S.A."/>
            <person name="Thon M.R."/>
        </authorList>
    </citation>
    <scope>NUCLEOTIDE SEQUENCE</scope>
    <source>
        <strain evidence="1">CBS 193.32</strain>
    </source>
</reference>
<comment type="caution">
    <text evidence="1">The sequence shown here is derived from an EMBL/GenBank/DDBJ whole genome shotgun (WGS) entry which is preliminary data.</text>
</comment>
<dbReference type="Proteomes" id="UP001224890">
    <property type="component" value="Unassembled WGS sequence"/>
</dbReference>
<keyword evidence="2" id="KW-1185">Reference proteome</keyword>
<protein>
    <recommendedName>
        <fullName evidence="3">Transposase</fullName>
    </recommendedName>
</protein>
<dbReference type="AlphaFoldDB" id="A0AAJ0ER02"/>
<dbReference type="GeneID" id="85460884"/>
<name>A0AAJ0ER02_9PEZI</name>
<evidence type="ECO:0000313" key="1">
    <source>
        <dbReference type="EMBL" id="KAK1658084.1"/>
    </source>
</evidence>
<proteinExistence type="predicted"/>
<organism evidence="1 2">
    <name type="scientific">Colletotrichum godetiae</name>
    <dbReference type="NCBI Taxonomy" id="1209918"/>
    <lineage>
        <taxon>Eukaryota</taxon>
        <taxon>Fungi</taxon>
        <taxon>Dikarya</taxon>
        <taxon>Ascomycota</taxon>
        <taxon>Pezizomycotina</taxon>
        <taxon>Sordariomycetes</taxon>
        <taxon>Hypocreomycetidae</taxon>
        <taxon>Glomerellales</taxon>
        <taxon>Glomerellaceae</taxon>
        <taxon>Colletotrichum</taxon>
        <taxon>Colletotrichum acutatum species complex</taxon>
    </lineage>
</organism>